<dbReference type="NCBIfam" id="TIGR01297">
    <property type="entry name" value="CDF"/>
    <property type="match status" value="1"/>
</dbReference>
<evidence type="ECO:0000256" key="5">
    <source>
        <dbReference type="ARBA" id="ARBA00022833"/>
    </source>
</evidence>
<reference evidence="12" key="1">
    <citation type="submission" date="2017-11" db="EMBL/GenBank/DDBJ databases">
        <title>The sensing device of the deep-sea amphipod.</title>
        <authorList>
            <person name="Kobayashi H."/>
            <person name="Nagahama T."/>
            <person name="Arai W."/>
            <person name="Sasagawa Y."/>
            <person name="Umeda M."/>
            <person name="Hayashi T."/>
            <person name="Nikaido I."/>
            <person name="Watanabe H."/>
            <person name="Oguri K."/>
            <person name="Kitazato H."/>
            <person name="Fujioka K."/>
            <person name="Kido Y."/>
            <person name="Takami H."/>
        </authorList>
    </citation>
    <scope>NUCLEOTIDE SEQUENCE</scope>
    <source>
        <tissue evidence="12">Whole body</tissue>
    </source>
</reference>
<feature type="domain" description="Cation efflux protein transmembrane" evidence="10">
    <location>
        <begin position="175"/>
        <end position="427"/>
    </location>
</feature>
<evidence type="ECO:0000256" key="4">
    <source>
        <dbReference type="ARBA" id="ARBA00022692"/>
    </source>
</evidence>
<evidence type="ECO:0000256" key="9">
    <source>
        <dbReference type="SAM" id="Phobius"/>
    </source>
</evidence>
<evidence type="ECO:0000256" key="1">
    <source>
        <dbReference type="ARBA" id="ARBA00004141"/>
    </source>
</evidence>
<dbReference type="SUPFAM" id="SSF161111">
    <property type="entry name" value="Cation efflux protein transmembrane domain-like"/>
    <property type="match status" value="1"/>
</dbReference>
<dbReference type="InterPro" id="IPR058533">
    <property type="entry name" value="Cation_efflux_TM"/>
</dbReference>
<feature type="domain" description="Cation efflux protein cytoplasmic" evidence="11">
    <location>
        <begin position="431"/>
        <end position="503"/>
    </location>
</feature>
<feature type="region of interest" description="Disordered" evidence="8">
    <location>
        <begin position="537"/>
        <end position="564"/>
    </location>
</feature>
<keyword evidence="4 9" id="KW-0812">Transmembrane</keyword>
<protein>
    <submittedName>
        <fullName evidence="12">Zinc/cadmium resistance protein</fullName>
    </submittedName>
</protein>
<dbReference type="InterPro" id="IPR002524">
    <property type="entry name" value="Cation_efflux"/>
</dbReference>
<comment type="similarity">
    <text evidence="2">Belongs to the cation diffusion facilitator (CDF) transporter (TC 2.A.4) family. SLC30A subfamily.</text>
</comment>
<dbReference type="InterPro" id="IPR027469">
    <property type="entry name" value="Cation_efflux_TMD_sf"/>
</dbReference>
<proteinExistence type="evidence at transcript level"/>
<feature type="region of interest" description="Disordered" evidence="8">
    <location>
        <begin position="309"/>
        <end position="335"/>
    </location>
</feature>
<accession>A0A6A7G8G0</accession>
<dbReference type="GO" id="GO:0005385">
    <property type="term" value="F:zinc ion transmembrane transporter activity"/>
    <property type="evidence" value="ECO:0007669"/>
    <property type="project" value="TreeGrafter"/>
</dbReference>
<evidence type="ECO:0000313" key="12">
    <source>
        <dbReference type="EMBL" id="LAC26961.1"/>
    </source>
</evidence>
<feature type="transmembrane region" description="Helical" evidence="9">
    <location>
        <begin position="397"/>
        <end position="419"/>
    </location>
</feature>
<evidence type="ECO:0000256" key="3">
    <source>
        <dbReference type="ARBA" id="ARBA00022448"/>
    </source>
</evidence>
<dbReference type="PANTHER" id="PTHR45820:SF4">
    <property type="entry name" value="ZINC TRANSPORTER 63C, ISOFORM F"/>
    <property type="match status" value="1"/>
</dbReference>
<dbReference type="Pfam" id="PF16916">
    <property type="entry name" value="ZT_dimer"/>
    <property type="match status" value="1"/>
</dbReference>
<feature type="transmembrane region" description="Helical" evidence="9">
    <location>
        <begin position="199"/>
        <end position="221"/>
    </location>
</feature>
<comment type="subcellular location">
    <subcellularLocation>
        <location evidence="1">Membrane</location>
        <topology evidence="1">Multi-pass membrane protein</topology>
    </subcellularLocation>
</comment>
<dbReference type="AlphaFoldDB" id="A0A6A7G8G0"/>
<evidence type="ECO:0000256" key="2">
    <source>
        <dbReference type="ARBA" id="ARBA00008873"/>
    </source>
</evidence>
<keyword evidence="5" id="KW-0862">Zinc</keyword>
<dbReference type="Pfam" id="PF01545">
    <property type="entry name" value="Cation_efflux"/>
    <property type="match status" value="1"/>
</dbReference>
<feature type="transmembrane region" description="Helical" evidence="9">
    <location>
        <begin position="367"/>
        <end position="391"/>
    </location>
</feature>
<feature type="compositionally biased region" description="Polar residues" evidence="8">
    <location>
        <begin position="312"/>
        <end position="332"/>
    </location>
</feature>
<dbReference type="GO" id="GO:0006882">
    <property type="term" value="P:intracellular zinc ion homeostasis"/>
    <property type="evidence" value="ECO:0007669"/>
    <property type="project" value="TreeGrafter"/>
</dbReference>
<dbReference type="Gene3D" id="1.20.1510.10">
    <property type="entry name" value="Cation efflux protein transmembrane domain"/>
    <property type="match status" value="1"/>
</dbReference>
<dbReference type="GO" id="GO:0016020">
    <property type="term" value="C:membrane"/>
    <property type="evidence" value="ECO:0007669"/>
    <property type="project" value="UniProtKB-SubCell"/>
</dbReference>
<dbReference type="EMBL" id="IACT01007849">
    <property type="protein sequence ID" value="LAC26961.1"/>
    <property type="molecule type" value="mRNA"/>
</dbReference>
<name>A0A6A7G8G0_9CRUS</name>
<organism evidence="12">
    <name type="scientific">Hirondellea gigas</name>
    <dbReference type="NCBI Taxonomy" id="1518452"/>
    <lineage>
        <taxon>Eukaryota</taxon>
        <taxon>Metazoa</taxon>
        <taxon>Ecdysozoa</taxon>
        <taxon>Arthropoda</taxon>
        <taxon>Crustacea</taxon>
        <taxon>Multicrustacea</taxon>
        <taxon>Malacostraca</taxon>
        <taxon>Eumalacostraca</taxon>
        <taxon>Peracarida</taxon>
        <taxon>Amphipoda</taxon>
        <taxon>Amphilochidea</taxon>
        <taxon>Lysianassida</taxon>
        <taxon>Lysianassidira</taxon>
        <taxon>Lysianassoidea</taxon>
        <taxon>Lysianassidae</taxon>
        <taxon>Hirondellea</taxon>
    </lineage>
</organism>
<feature type="transmembrane region" description="Helical" evidence="9">
    <location>
        <begin position="242"/>
        <end position="267"/>
    </location>
</feature>
<sequence length="564" mass="62380">MNGSCAHGDHVHGANCGHTAVLHDNHKGHIVDGNLQCAVLSEEFDADTKMTDGPDSIRLVCVDHQLDNDKSVPCGSPVPCEDHSHGSECGHERIAHGDHFDYLVGDELHHPHDGHCDFHRAVTRDPQRYFSFEDESPPESDVMMDNSRLVRRLDYVGERQKHVPFYKDRDTLRFLIMFILVGGYFFIELIVGIRVHSLALVADALHMLSDFIALCVGFYSLRRSRASRTDVATFGYTRMEVVGGLMNGCFLMAIAFTIVLDAVEILIEHDDNPDLENNIRTLIIVASVGLGVNFLGLFIFGHGHGHGHSHGESTSDSPHVKTPTSKSASNAFESDDENSVFGSQIIVSADATTSPLPKIKNFNIRAVFLHVLGDALGSVAVLVSGFIIAYTDLPNKVLADPICSMVIACIIWMSTIPLVRGTVSVLLQKVPHQIELSKLKKELLNVNGVLEIHELHIWQLNLVKIIGSMHAILLEETDFMIVCDEMKKILHRYGIHSTSIQPEFHKKVQISSERDSCYDRICAAKDCTKNACCAPVATKSPNKSAEPNVDDTHYSDEDIDLDNV</sequence>
<keyword evidence="3" id="KW-0813">Transport</keyword>
<keyword evidence="6 9" id="KW-1133">Transmembrane helix</keyword>
<evidence type="ECO:0000256" key="6">
    <source>
        <dbReference type="ARBA" id="ARBA00022989"/>
    </source>
</evidence>
<dbReference type="GO" id="GO:0010312">
    <property type="term" value="P:detoxification of zinc ion"/>
    <property type="evidence" value="ECO:0007669"/>
    <property type="project" value="TreeGrafter"/>
</dbReference>
<dbReference type="InterPro" id="IPR027470">
    <property type="entry name" value="Cation_efflux_CTD"/>
</dbReference>
<evidence type="ECO:0000259" key="11">
    <source>
        <dbReference type="Pfam" id="PF16916"/>
    </source>
</evidence>
<feature type="transmembrane region" description="Helical" evidence="9">
    <location>
        <begin position="279"/>
        <end position="300"/>
    </location>
</feature>
<dbReference type="PANTHER" id="PTHR45820">
    <property type="entry name" value="FI23527P1"/>
    <property type="match status" value="1"/>
</dbReference>
<evidence type="ECO:0000256" key="7">
    <source>
        <dbReference type="ARBA" id="ARBA00023136"/>
    </source>
</evidence>
<evidence type="ECO:0000259" key="10">
    <source>
        <dbReference type="Pfam" id="PF01545"/>
    </source>
</evidence>
<evidence type="ECO:0000256" key="8">
    <source>
        <dbReference type="SAM" id="MobiDB-lite"/>
    </source>
</evidence>
<feature type="transmembrane region" description="Helical" evidence="9">
    <location>
        <begin position="174"/>
        <end position="193"/>
    </location>
</feature>
<keyword evidence="7 9" id="KW-0472">Membrane</keyword>